<dbReference type="EMBL" id="CP121472">
    <property type="protein sequence ID" value="WPL16918.1"/>
    <property type="molecule type" value="Genomic_DNA"/>
</dbReference>
<evidence type="ECO:0000313" key="2">
    <source>
        <dbReference type="EMBL" id="WPL16918.1"/>
    </source>
</evidence>
<feature type="domain" description="Group II intron maturase-specific" evidence="1">
    <location>
        <begin position="2"/>
        <end position="47"/>
    </location>
</feature>
<proteinExistence type="predicted"/>
<dbReference type="InterPro" id="IPR013597">
    <property type="entry name" value="Mat_intron_G2"/>
</dbReference>
<organism evidence="2 3">
    <name type="scientific">Thiorhodovibrio winogradskyi</name>
    <dbReference type="NCBI Taxonomy" id="77007"/>
    <lineage>
        <taxon>Bacteria</taxon>
        <taxon>Pseudomonadati</taxon>
        <taxon>Pseudomonadota</taxon>
        <taxon>Gammaproteobacteria</taxon>
        <taxon>Chromatiales</taxon>
        <taxon>Chromatiaceae</taxon>
        <taxon>Thiorhodovibrio</taxon>
    </lineage>
</organism>
<gene>
    <name evidence="2" type="ORF">Thiowin_01898</name>
</gene>
<protein>
    <submittedName>
        <fullName evidence="2">Group II intron, maturase-specific domain</fullName>
    </submittedName>
</protein>
<dbReference type="Proteomes" id="UP001432180">
    <property type="component" value="Chromosome"/>
</dbReference>
<keyword evidence="3" id="KW-1185">Reference proteome</keyword>
<sequence length="77" mass="8628">MEKVTDLTRRELTCTPLGDVVGRVERSLRGWAGYFHFRNSSLAMSKVSSMEALKPHAIDDLLLSPEERVVLIKGESP</sequence>
<evidence type="ECO:0000259" key="1">
    <source>
        <dbReference type="Pfam" id="PF08388"/>
    </source>
</evidence>
<evidence type="ECO:0000313" key="3">
    <source>
        <dbReference type="Proteomes" id="UP001432180"/>
    </source>
</evidence>
<reference evidence="2 3" key="1">
    <citation type="journal article" date="2023" name="Microorganisms">
        <title>Thiorhodovibrio frisius and Trv. litoralis spp. nov., Two Novel Members from a Clade of Fastidious Purple Sulfur Bacteria That Exhibit Unique Red-Shifted Light-Harvesting Capabilities.</title>
        <authorList>
            <person name="Methner A."/>
            <person name="Kuzyk S.B."/>
            <person name="Petersen J."/>
            <person name="Bauer S."/>
            <person name="Brinkmann H."/>
            <person name="Sichau K."/>
            <person name="Wanner G."/>
            <person name="Wolf J."/>
            <person name="Neumann-Schaal M."/>
            <person name="Henke P."/>
            <person name="Tank M."/>
            <person name="Sproer C."/>
            <person name="Bunk B."/>
            <person name="Overmann J."/>
        </authorList>
    </citation>
    <scope>NUCLEOTIDE SEQUENCE [LARGE SCALE GENOMIC DNA]</scope>
    <source>
        <strain evidence="2 3">DSM 6702</strain>
    </source>
</reference>
<name>A0ABZ0S9D2_9GAMM</name>
<accession>A0ABZ0S9D2</accession>
<dbReference type="Pfam" id="PF08388">
    <property type="entry name" value="GIIM"/>
    <property type="match status" value="1"/>
</dbReference>